<evidence type="ECO:0000259" key="2">
    <source>
        <dbReference type="PROSITE" id="PS51462"/>
    </source>
</evidence>
<accession>A0A382DTD9</accession>
<keyword evidence="1" id="KW-0378">Hydrolase</keyword>
<dbReference type="InterPro" id="IPR015797">
    <property type="entry name" value="NUDIX_hydrolase-like_dom_sf"/>
</dbReference>
<dbReference type="Gene3D" id="3.90.79.10">
    <property type="entry name" value="Nucleoside Triphosphate Pyrophosphohydrolase"/>
    <property type="match status" value="1"/>
</dbReference>
<dbReference type="AlphaFoldDB" id="A0A382DTD9"/>
<name>A0A382DTD9_9ZZZZ</name>
<dbReference type="PROSITE" id="PS00893">
    <property type="entry name" value="NUDIX_BOX"/>
    <property type="match status" value="1"/>
</dbReference>
<proteinExistence type="predicted"/>
<dbReference type="PANTHER" id="PTHR10885">
    <property type="entry name" value="ISOPENTENYL-DIPHOSPHATE DELTA-ISOMERASE"/>
    <property type="match status" value="1"/>
</dbReference>
<dbReference type="InterPro" id="IPR000086">
    <property type="entry name" value="NUDIX_hydrolase_dom"/>
</dbReference>
<evidence type="ECO:0000313" key="3">
    <source>
        <dbReference type="EMBL" id="SVB41429.1"/>
    </source>
</evidence>
<evidence type="ECO:0000256" key="1">
    <source>
        <dbReference type="ARBA" id="ARBA00022801"/>
    </source>
</evidence>
<gene>
    <name evidence="3" type="ORF">METZ01_LOCUS194283</name>
</gene>
<dbReference type="SUPFAM" id="SSF55811">
    <property type="entry name" value="Nudix"/>
    <property type="match status" value="1"/>
</dbReference>
<dbReference type="CDD" id="cd04692">
    <property type="entry name" value="NUDIX_Hydrolase"/>
    <property type="match status" value="1"/>
</dbReference>
<dbReference type="EMBL" id="UINC01040905">
    <property type="protein sequence ID" value="SVB41429.1"/>
    <property type="molecule type" value="Genomic_DNA"/>
</dbReference>
<protein>
    <recommendedName>
        <fullName evidence="2">Nudix hydrolase domain-containing protein</fullName>
    </recommendedName>
</protein>
<reference evidence="3" key="1">
    <citation type="submission" date="2018-05" db="EMBL/GenBank/DDBJ databases">
        <authorList>
            <person name="Lanie J.A."/>
            <person name="Ng W.-L."/>
            <person name="Kazmierczak K.M."/>
            <person name="Andrzejewski T.M."/>
            <person name="Davidsen T.M."/>
            <person name="Wayne K.J."/>
            <person name="Tettelin H."/>
            <person name="Glass J.I."/>
            <person name="Rusch D."/>
            <person name="Podicherti R."/>
            <person name="Tsui H.-C.T."/>
            <person name="Winkler M.E."/>
        </authorList>
    </citation>
    <scope>NUCLEOTIDE SEQUENCE</scope>
</reference>
<dbReference type="InterPro" id="IPR020084">
    <property type="entry name" value="NUDIX_hydrolase_CS"/>
</dbReference>
<sequence length="180" mass="21122">MHKEYIEEYTNDGKPTGKKFLKSEIHKKGIIHSTIHLWIFCNKNKILIQKRSKSKEINPGIWDVSVAGHIKYGENFINAVIRESKEETGIEIQKEKLKKVGVFYTEEFYTNVTDREFHHTYIYKISSNEIDLDFNNNEVEELKFISLDNMKDLIQNNSEFFIGSNKSYYNSVIAEIESSI</sequence>
<dbReference type="GO" id="GO:0016787">
    <property type="term" value="F:hydrolase activity"/>
    <property type="evidence" value="ECO:0007669"/>
    <property type="project" value="UniProtKB-KW"/>
</dbReference>
<dbReference type="PANTHER" id="PTHR10885:SF0">
    <property type="entry name" value="ISOPENTENYL-DIPHOSPHATE DELTA-ISOMERASE"/>
    <property type="match status" value="1"/>
</dbReference>
<organism evidence="3">
    <name type="scientific">marine metagenome</name>
    <dbReference type="NCBI Taxonomy" id="408172"/>
    <lineage>
        <taxon>unclassified sequences</taxon>
        <taxon>metagenomes</taxon>
        <taxon>ecological metagenomes</taxon>
    </lineage>
</organism>
<dbReference type="PROSITE" id="PS51462">
    <property type="entry name" value="NUDIX"/>
    <property type="match status" value="1"/>
</dbReference>
<dbReference type="Pfam" id="PF00293">
    <property type="entry name" value="NUDIX"/>
    <property type="match status" value="1"/>
</dbReference>
<feature type="domain" description="Nudix hydrolase" evidence="2">
    <location>
        <begin position="30"/>
        <end position="167"/>
    </location>
</feature>